<reference evidence="11 12" key="1">
    <citation type="submission" date="2022-04" db="EMBL/GenBank/DDBJ databases">
        <title>Gracilibacillus sp. isolated from saltern.</title>
        <authorList>
            <person name="Won M."/>
            <person name="Lee C.-M."/>
            <person name="Woen H.-Y."/>
            <person name="Kwon S.-W."/>
        </authorList>
    </citation>
    <scope>NUCLEOTIDE SEQUENCE [LARGE SCALE GENOMIC DNA]</scope>
    <source>
        <strain evidence="11 12">SSWR10-1</strain>
    </source>
</reference>
<dbReference type="SUPFAM" id="SSF52172">
    <property type="entry name" value="CheY-like"/>
    <property type="match status" value="1"/>
</dbReference>
<dbReference type="PROSITE" id="PS00041">
    <property type="entry name" value="HTH_ARAC_FAMILY_1"/>
    <property type="match status" value="1"/>
</dbReference>
<dbReference type="InterPro" id="IPR018062">
    <property type="entry name" value="HTH_AraC-typ_CS"/>
</dbReference>
<evidence type="ECO:0000259" key="9">
    <source>
        <dbReference type="PROSITE" id="PS01124"/>
    </source>
</evidence>
<proteinExistence type="predicted"/>
<feature type="domain" description="HTH araC/xylS-type" evidence="9">
    <location>
        <begin position="296"/>
        <end position="395"/>
    </location>
</feature>
<dbReference type="SMART" id="SM00448">
    <property type="entry name" value="REC"/>
    <property type="match status" value="1"/>
</dbReference>
<organism evidence="11 12">
    <name type="scientific">Gracilibacillus caseinilyticus</name>
    <dbReference type="NCBI Taxonomy" id="2932256"/>
    <lineage>
        <taxon>Bacteria</taxon>
        <taxon>Bacillati</taxon>
        <taxon>Bacillota</taxon>
        <taxon>Bacilli</taxon>
        <taxon>Bacillales</taxon>
        <taxon>Bacillaceae</taxon>
        <taxon>Gracilibacillus</taxon>
    </lineage>
</organism>
<protein>
    <submittedName>
        <fullName evidence="11">Response regulator</fullName>
    </submittedName>
</protein>
<dbReference type="Gene3D" id="1.10.10.60">
    <property type="entry name" value="Homeodomain-like"/>
    <property type="match status" value="2"/>
</dbReference>
<dbReference type="SMART" id="SM00342">
    <property type="entry name" value="HTH_ARAC"/>
    <property type="match status" value="1"/>
</dbReference>
<dbReference type="PANTHER" id="PTHR42713">
    <property type="entry name" value="HISTIDINE KINASE-RELATED"/>
    <property type="match status" value="1"/>
</dbReference>
<keyword evidence="12" id="KW-1185">Reference proteome</keyword>
<dbReference type="Gene3D" id="3.40.50.2300">
    <property type="match status" value="1"/>
</dbReference>
<keyword evidence="3 8" id="KW-0597">Phosphoprotein</keyword>
<evidence type="ECO:0000256" key="8">
    <source>
        <dbReference type="PROSITE-ProRule" id="PRU00169"/>
    </source>
</evidence>
<evidence type="ECO:0000256" key="4">
    <source>
        <dbReference type="ARBA" id="ARBA00023012"/>
    </source>
</evidence>
<evidence type="ECO:0000256" key="3">
    <source>
        <dbReference type="ARBA" id="ARBA00022553"/>
    </source>
</evidence>
<keyword evidence="5" id="KW-0805">Transcription regulation</keyword>
<dbReference type="InterPro" id="IPR001789">
    <property type="entry name" value="Sig_transdc_resp-reg_receiver"/>
</dbReference>
<name>A0ABY4EYB3_9BACI</name>
<dbReference type="PROSITE" id="PS01124">
    <property type="entry name" value="HTH_ARAC_FAMILY_2"/>
    <property type="match status" value="1"/>
</dbReference>
<dbReference type="PANTHER" id="PTHR42713:SF3">
    <property type="entry name" value="TRANSCRIPTIONAL REGULATORY PROTEIN HPTR"/>
    <property type="match status" value="1"/>
</dbReference>
<dbReference type="InterPro" id="IPR051552">
    <property type="entry name" value="HptR"/>
</dbReference>
<feature type="domain" description="Response regulatory" evidence="10">
    <location>
        <begin position="5"/>
        <end position="122"/>
    </location>
</feature>
<dbReference type="InterPro" id="IPR020449">
    <property type="entry name" value="Tscrpt_reg_AraC-type_HTH"/>
</dbReference>
<gene>
    <name evidence="11" type="ORF">MUN88_03885</name>
</gene>
<evidence type="ECO:0000259" key="10">
    <source>
        <dbReference type="PROSITE" id="PS50110"/>
    </source>
</evidence>
<dbReference type="InterPro" id="IPR018060">
    <property type="entry name" value="HTH_AraC"/>
</dbReference>
<dbReference type="Pfam" id="PF00072">
    <property type="entry name" value="Response_reg"/>
    <property type="match status" value="1"/>
</dbReference>
<keyword evidence="2" id="KW-0963">Cytoplasm</keyword>
<keyword evidence="7" id="KW-0804">Transcription</keyword>
<dbReference type="EMBL" id="CP095072">
    <property type="protein sequence ID" value="UOQ49275.1"/>
    <property type="molecule type" value="Genomic_DNA"/>
</dbReference>
<dbReference type="RefSeq" id="WP_244721080.1">
    <property type="nucleotide sequence ID" value="NZ_CP095072.1"/>
</dbReference>
<evidence type="ECO:0000256" key="5">
    <source>
        <dbReference type="ARBA" id="ARBA00023015"/>
    </source>
</evidence>
<dbReference type="Pfam" id="PF12833">
    <property type="entry name" value="HTH_18"/>
    <property type="match status" value="1"/>
</dbReference>
<evidence type="ECO:0000256" key="2">
    <source>
        <dbReference type="ARBA" id="ARBA00022490"/>
    </source>
</evidence>
<dbReference type="PROSITE" id="PS50110">
    <property type="entry name" value="RESPONSE_REGULATORY"/>
    <property type="match status" value="1"/>
</dbReference>
<feature type="modified residue" description="4-aspartylphosphate" evidence="8">
    <location>
        <position position="57"/>
    </location>
</feature>
<evidence type="ECO:0000256" key="6">
    <source>
        <dbReference type="ARBA" id="ARBA00023125"/>
    </source>
</evidence>
<evidence type="ECO:0000256" key="7">
    <source>
        <dbReference type="ARBA" id="ARBA00023163"/>
    </source>
</evidence>
<dbReference type="Proteomes" id="UP000831782">
    <property type="component" value="Chromosome"/>
</dbReference>
<evidence type="ECO:0000256" key="1">
    <source>
        <dbReference type="ARBA" id="ARBA00004496"/>
    </source>
</evidence>
<dbReference type="InterPro" id="IPR009057">
    <property type="entry name" value="Homeodomain-like_sf"/>
</dbReference>
<dbReference type="InterPro" id="IPR011006">
    <property type="entry name" value="CheY-like_superfamily"/>
</dbReference>
<dbReference type="SUPFAM" id="SSF46689">
    <property type="entry name" value="Homeodomain-like"/>
    <property type="match status" value="1"/>
</dbReference>
<dbReference type="CDD" id="cd17536">
    <property type="entry name" value="REC_YesN-like"/>
    <property type="match status" value="1"/>
</dbReference>
<comment type="subcellular location">
    <subcellularLocation>
        <location evidence="1">Cytoplasm</location>
    </subcellularLocation>
</comment>
<sequence length="396" mass="46168">MSKWKVLIADDEFIIRDGIRTFVNWADFHMEVVAEAEDGEEAVEQALANEVDVVLIDLNMPIMNGITAMKKIKEKRPDCRMVVISGYDDFRYAQEAIRLQVEDYLLKPVDPDQLAGILTELMKQLEREREEEQFFQQASVQVEKNQLHLRNRFFQDWLSSNLSETEVLHQLQFFRLPTALPHSLLVLKWQEGEIDQQFMKEENHQALAEDLQKNVEAKLQDYTYAIYSEKSQWMTIFLWEQMSEQVVVEIENVILEELGQHLFGYLTTISAVDVTTIYHQAKQSLNQRVKSSPLVKDALAYIREHYQDPHLTLEEVANILHVSSVYLSKTIKQELGVSYVQILTKMRLQAAKDLLKTTDYNIREIAEQVGYDSQHYFSTAFRKAVGVTPKQFKQQV</sequence>
<evidence type="ECO:0000313" key="11">
    <source>
        <dbReference type="EMBL" id="UOQ49275.1"/>
    </source>
</evidence>
<dbReference type="PRINTS" id="PR00032">
    <property type="entry name" value="HTHARAC"/>
</dbReference>
<accession>A0ABY4EYB3</accession>
<keyword evidence="4" id="KW-0902">Two-component regulatory system</keyword>
<keyword evidence="6" id="KW-0238">DNA-binding</keyword>
<evidence type="ECO:0000313" key="12">
    <source>
        <dbReference type="Proteomes" id="UP000831782"/>
    </source>
</evidence>